<accession>A0A6L9SB85</accession>
<proteinExistence type="predicted"/>
<organism evidence="2 3">
    <name type="scientific">Phytoactinopolyspora halotolerans</name>
    <dbReference type="NCBI Taxonomy" id="1981512"/>
    <lineage>
        <taxon>Bacteria</taxon>
        <taxon>Bacillati</taxon>
        <taxon>Actinomycetota</taxon>
        <taxon>Actinomycetes</taxon>
        <taxon>Jiangellales</taxon>
        <taxon>Jiangellaceae</taxon>
        <taxon>Phytoactinopolyspora</taxon>
    </lineage>
</organism>
<evidence type="ECO:0000313" key="2">
    <source>
        <dbReference type="EMBL" id="NEE02313.1"/>
    </source>
</evidence>
<gene>
    <name evidence="2" type="ORF">G1H10_19245</name>
</gene>
<sequence>MRALADIIGILLLIQGIGGLLGPHVPVLGDEFGLLPHVVDGGTLTVLQAACIVVGVALVGLARIGNTSAGSAS</sequence>
<dbReference type="EMBL" id="JAAGOA010000014">
    <property type="protein sequence ID" value="NEE02313.1"/>
    <property type="molecule type" value="Genomic_DNA"/>
</dbReference>
<keyword evidence="1" id="KW-0472">Membrane</keyword>
<name>A0A6L9SB85_9ACTN</name>
<evidence type="ECO:0000256" key="1">
    <source>
        <dbReference type="SAM" id="Phobius"/>
    </source>
</evidence>
<evidence type="ECO:0000313" key="3">
    <source>
        <dbReference type="Proteomes" id="UP000475214"/>
    </source>
</evidence>
<feature type="transmembrane region" description="Helical" evidence="1">
    <location>
        <begin position="45"/>
        <end position="64"/>
    </location>
</feature>
<keyword evidence="1" id="KW-1133">Transmembrane helix</keyword>
<keyword evidence="3" id="KW-1185">Reference proteome</keyword>
<dbReference type="RefSeq" id="WP_163740761.1">
    <property type="nucleotide sequence ID" value="NZ_JAAGOA010000014.1"/>
</dbReference>
<dbReference type="Proteomes" id="UP000475214">
    <property type="component" value="Unassembled WGS sequence"/>
</dbReference>
<keyword evidence="1" id="KW-0812">Transmembrane</keyword>
<dbReference type="AlphaFoldDB" id="A0A6L9SB85"/>
<protein>
    <submittedName>
        <fullName evidence="2">Uncharacterized protein</fullName>
    </submittedName>
</protein>
<feature type="transmembrane region" description="Helical" evidence="1">
    <location>
        <begin position="7"/>
        <end position="25"/>
    </location>
</feature>
<comment type="caution">
    <text evidence="2">The sequence shown here is derived from an EMBL/GenBank/DDBJ whole genome shotgun (WGS) entry which is preliminary data.</text>
</comment>
<reference evidence="2 3" key="1">
    <citation type="submission" date="2020-02" db="EMBL/GenBank/DDBJ databases">
        <authorList>
            <person name="Li X.-J."/>
            <person name="Han X.-M."/>
        </authorList>
    </citation>
    <scope>NUCLEOTIDE SEQUENCE [LARGE SCALE GENOMIC DNA]</scope>
    <source>
        <strain evidence="2 3">CCTCC AB 2017055</strain>
    </source>
</reference>